<comment type="caution">
    <text evidence="2">The sequence shown here is derived from an EMBL/GenBank/DDBJ whole genome shotgun (WGS) entry which is preliminary data.</text>
</comment>
<evidence type="ECO:0000313" key="3">
    <source>
        <dbReference type="Proteomes" id="UP000775547"/>
    </source>
</evidence>
<protein>
    <recommendedName>
        <fullName evidence="1">DUF4219 domain-containing protein</fullName>
    </recommendedName>
</protein>
<sequence length="112" mass="12821">MRFPNLNNTNYAKWAICMEVVLVHRGLWSMVWVPVSRFELDGMEKAASMIAAEVEVLKKKQDVSKMDEARAELILHVDDGQLSHMHSCDLLKIWETLEHLHCAARFTASLAL</sequence>
<gene>
    <name evidence="2" type="ORF">DXG03_006825</name>
</gene>
<name>A0A9P7G4Y5_9AGAR</name>
<feature type="domain" description="DUF4219" evidence="1">
    <location>
        <begin position="6"/>
        <end position="31"/>
    </location>
</feature>
<dbReference type="EMBL" id="JABCKV010000475">
    <property type="protein sequence ID" value="KAG5640852.1"/>
    <property type="molecule type" value="Genomic_DNA"/>
</dbReference>
<dbReference type="InterPro" id="IPR025314">
    <property type="entry name" value="DUF4219"/>
</dbReference>
<organism evidence="2 3">
    <name type="scientific">Asterophora parasitica</name>
    <dbReference type="NCBI Taxonomy" id="117018"/>
    <lineage>
        <taxon>Eukaryota</taxon>
        <taxon>Fungi</taxon>
        <taxon>Dikarya</taxon>
        <taxon>Basidiomycota</taxon>
        <taxon>Agaricomycotina</taxon>
        <taxon>Agaricomycetes</taxon>
        <taxon>Agaricomycetidae</taxon>
        <taxon>Agaricales</taxon>
        <taxon>Tricholomatineae</taxon>
        <taxon>Lyophyllaceae</taxon>
        <taxon>Asterophora</taxon>
    </lineage>
</organism>
<reference evidence="2" key="2">
    <citation type="submission" date="2021-10" db="EMBL/GenBank/DDBJ databases">
        <title>Phylogenomics reveals ancestral predisposition of the termite-cultivated fungus Termitomyces towards a domesticated lifestyle.</title>
        <authorList>
            <person name="Auxier B."/>
            <person name="Grum-Grzhimaylo A."/>
            <person name="Cardenas M.E."/>
            <person name="Lodge J.D."/>
            <person name="Laessoe T."/>
            <person name="Pedersen O."/>
            <person name="Smith M.E."/>
            <person name="Kuyper T.W."/>
            <person name="Franco-Molano E.A."/>
            <person name="Baroni T.J."/>
            <person name="Aanen D.K."/>
        </authorList>
    </citation>
    <scope>NUCLEOTIDE SEQUENCE</scope>
    <source>
        <strain evidence="2">AP01</strain>
        <tissue evidence="2">Mycelium</tissue>
    </source>
</reference>
<dbReference type="AlphaFoldDB" id="A0A9P7G4Y5"/>
<accession>A0A9P7G4Y5</accession>
<keyword evidence="3" id="KW-1185">Reference proteome</keyword>
<evidence type="ECO:0000313" key="2">
    <source>
        <dbReference type="EMBL" id="KAG5640852.1"/>
    </source>
</evidence>
<dbReference type="Pfam" id="PF13961">
    <property type="entry name" value="DUF4219"/>
    <property type="match status" value="1"/>
</dbReference>
<dbReference type="OrthoDB" id="3265539at2759"/>
<dbReference type="Proteomes" id="UP000775547">
    <property type="component" value="Unassembled WGS sequence"/>
</dbReference>
<evidence type="ECO:0000259" key="1">
    <source>
        <dbReference type="Pfam" id="PF13961"/>
    </source>
</evidence>
<reference evidence="2" key="1">
    <citation type="submission" date="2020-07" db="EMBL/GenBank/DDBJ databases">
        <authorList>
            <person name="Nieuwenhuis M."/>
            <person name="Van De Peppel L.J.J."/>
        </authorList>
    </citation>
    <scope>NUCLEOTIDE SEQUENCE</scope>
    <source>
        <strain evidence="2">AP01</strain>
        <tissue evidence="2">Mycelium</tissue>
    </source>
</reference>
<proteinExistence type="predicted"/>